<dbReference type="AlphaFoldDB" id="A0A921EMP7"/>
<evidence type="ECO:0000313" key="4">
    <source>
        <dbReference type="Proteomes" id="UP000712713"/>
    </source>
</evidence>
<dbReference type="InterPro" id="IPR050463">
    <property type="entry name" value="Gfo/Idh/MocA_oxidrdct_glycsds"/>
</dbReference>
<dbReference type="Gene3D" id="3.30.360.10">
    <property type="entry name" value="Dihydrodipicolinate Reductase, domain 2"/>
    <property type="match status" value="1"/>
</dbReference>
<dbReference type="EMBL" id="DYZF01000006">
    <property type="protein sequence ID" value="HJE50400.1"/>
    <property type="molecule type" value="Genomic_DNA"/>
</dbReference>
<dbReference type="InterPro" id="IPR036291">
    <property type="entry name" value="NAD(P)-bd_dom_sf"/>
</dbReference>
<feature type="domain" description="Gfo/Idh/MocA-like oxidoreductase N-terminal" evidence="2">
    <location>
        <begin position="2"/>
        <end position="122"/>
    </location>
</feature>
<name>A0A921EMP7_9ACTN</name>
<dbReference type="SUPFAM" id="SSF51735">
    <property type="entry name" value="NAD(P)-binding Rossmann-fold domains"/>
    <property type="match status" value="1"/>
</dbReference>
<protein>
    <submittedName>
        <fullName evidence="3">Gfo/Idh/MocA family oxidoreductase</fullName>
    </submittedName>
</protein>
<organism evidence="3 4">
    <name type="scientific">Tessaracoccus flavescens</name>
    <dbReference type="NCBI Taxonomy" id="399497"/>
    <lineage>
        <taxon>Bacteria</taxon>
        <taxon>Bacillati</taxon>
        <taxon>Actinomycetota</taxon>
        <taxon>Actinomycetes</taxon>
        <taxon>Propionibacteriales</taxon>
        <taxon>Propionibacteriaceae</taxon>
        <taxon>Tessaracoccus</taxon>
    </lineage>
</organism>
<dbReference type="PANTHER" id="PTHR43818">
    <property type="entry name" value="BCDNA.GH03377"/>
    <property type="match status" value="1"/>
</dbReference>
<evidence type="ECO:0000313" key="3">
    <source>
        <dbReference type="EMBL" id="HJE50400.1"/>
    </source>
</evidence>
<gene>
    <name evidence="3" type="ORF">K8V15_00170</name>
</gene>
<dbReference type="PANTHER" id="PTHR43818:SF11">
    <property type="entry name" value="BCDNA.GH03377"/>
    <property type="match status" value="1"/>
</dbReference>
<accession>A0A921EMP7</accession>
<reference evidence="3" key="2">
    <citation type="submission" date="2021-09" db="EMBL/GenBank/DDBJ databases">
        <authorList>
            <person name="Gilroy R."/>
        </authorList>
    </citation>
    <scope>NUCLEOTIDE SEQUENCE</scope>
    <source>
        <strain evidence="3">ChiGjej3B3-7470</strain>
    </source>
</reference>
<dbReference type="GO" id="GO:0000166">
    <property type="term" value="F:nucleotide binding"/>
    <property type="evidence" value="ECO:0007669"/>
    <property type="project" value="InterPro"/>
</dbReference>
<dbReference type="Gene3D" id="3.40.50.720">
    <property type="entry name" value="NAD(P)-binding Rossmann-like Domain"/>
    <property type="match status" value="1"/>
</dbReference>
<dbReference type="Pfam" id="PF01408">
    <property type="entry name" value="GFO_IDH_MocA"/>
    <property type="match status" value="1"/>
</dbReference>
<evidence type="ECO:0000259" key="2">
    <source>
        <dbReference type="Pfam" id="PF01408"/>
    </source>
</evidence>
<dbReference type="InterPro" id="IPR000683">
    <property type="entry name" value="Gfo/Idh/MocA-like_OxRdtase_N"/>
</dbReference>
<proteinExistence type="predicted"/>
<dbReference type="GO" id="GO:0016491">
    <property type="term" value="F:oxidoreductase activity"/>
    <property type="evidence" value="ECO:0007669"/>
    <property type="project" value="UniProtKB-KW"/>
</dbReference>
<evidence type="ECO:0000256" key="1">
    <source>
        <dbReference type="ARBA" id="ARBA00023002"/>
    </source>
</evidence>
<sequence>MINVAIFGAGNISGAHVDAYRQFPERCRITAICDIVPGKAERRAEDWGLTDVDTVGHVDELLKLDDVDLVSICTPPSTHADLAVAVLKAGKHVILEKPMASSVAECQRIEAAAAESGAVLSVVAQNRFRNDMALLKEALDSGLIGPVTHARVDSAWWRGLP</sequence>
<reference evidence="3" key="1">
    <citation type="journal article" date="2021" name="PeerJ">
        <title>Extensive microbial diversity within the chicken gut microbiome revealed by metagenomics and culture.</title>
        <authorList>
            <person name="Gilroy R."/>
            <person name="Ravi A."/>
            <person name="Getino M."/>
            <person name="Pursley I."/>
            <person name="Horton D.L."/>
            <person name="Alikhan N.F."/>
            <person name="Baker D."/>
            <person name="Gharbi K."/>
            <person name="Hall N."/>
            <person name="Watson M."/>
            <person name="Adriaenssens E.M."/>
            <person name="Foster-Nyarko E."/>
            <person name="Jarju S."/>
            <person name="Secka A."/>
            <person name="Antonio M."/>
            <person name="Oren A."/>
            <person name="Chaudhuri R.R."/>
            <person name="La Ragione R."/>
            <person name="Hildebrand F."/>
            <person name="Pallen M.J."/>
        </authorList>
    </citation>
    <scope>NUCLEOTIDE SEQUENCE</scope>
    <source>
        <strain evidence="3">ChiGjej3B3-7470</strain>
    </source>
</reference>
<dbReference type="Proteomes" id="UP000712713">
    <property type="component" value="Unassembled WGS sequence"/>
</dbReference>
<keyword evidence="1" id="KW-0560">Oxidoreductase</keyword>
<feature type="non-terminal residue" evidence="3">
    <location>
        <position position="161"/>
    </location>
</feature>
<comment type="caution">
    <text evidence="3">The sequence shown here is derived from an EMBL/GenBank/DDBJ whole genome shotgun (WGS) entry which is preliminary data.</text>
</comment>